<comment type="caution">
    <text evidence="6">The sequence shown here is derived from an EMBL/GenBank/DDBJ whole genome shotgun (WGS) entry which is preliminary data.</text>
</comment>
<gene>
    <name evidence="6" type="ORF">VCS650_LOCUS844</name>
</gene>
<dbReference type="OrthoDB" id="1607513at2759"/>
<dbReference type="InterPro" id="IPR012337">
    <property type="entry name" value="RNaseH-like_sf"/>
</dbReference>
<dbReference type="PANTHER" id="PTHR46481:SF10">
    <property type="entry name" value="ZINC FINGER BED DOMAIN-CONTAINING PROTEIN 39"/>
    <property type="match status" value="1"/>
</dbReference>
<accession>A0A813P2U2</accession>
<organism evidence="6 7">
    <name type="scientific">Adineta steineri</name>
    <dbReference type="NCBI Taxonomy" id="433720"/>
    <lineage>
        <taxon>Eukaryota</taxon>
        <taxon>Metazoa</taxon>
        <taxon>Spiralia</taxon>
        <taxon>Gnathifera</taxon>
        <taxon>Rotifera</taxon>
        <taxon>Eurotatoria</taxon>
        <taxon>Bdelloidea</taxon>
        <taxon>Adinetida</taxon>
        <taxon>Adinetidae</taxon>
        <taxon>Adineta</taxon>
    </lineage>
</organism>
<reference evidence="6" key="1">
    <citation type="submission" date="2021-02" db="EMBL/GenBank/DDBJ databases">
        <authorList>
            <person name="Nowell W R."/>
        </authorList>
    </citation>
    <scope>NUCLEOTIDE SEQUENCE</scope>
</reference>
<dbReference type="Proteomes" id="UP000663891">
    <property type="component" value="Unassembled WGS sequence"/>
</dbReference>
<dbReference type="AlphaFoldDB" id="A0A813P2U2"/>
<sequence>MITIIAKYNQDMKLKKLLDNANYLSITVDLWTDRRMRAFSGVTDYFLDFDCVLHALLLDFLQFKSPHTEENICNTTRKNLDNLKIKDKVQWIIADNASNMIKAFKFYLNVNDDTYDTQHDNSEKRLPCFAHCLQLVIQDRVEDVSYNLSSK</sequence>
<keyword evidence="3" id="KW-0863">Zinc-finger</keyword>
<dbReference type="GO" id="GO:0008270">
    <property type="term" value="F:zinc ion binding"/>
    <property type="evidence" value="ECO:0007669"/>
    <property type="project" value="UniProtKB-KW"/>
</dbReference>
<keyword evidence="5" id="KW-0539">Nucleus</keyword>
<name>A0A813P2U2_9BILA</name>
<proteinExistence type="predicted"/>
<dbReference type="InterPro" id="IPR052035">
    <property type="entry name" value="ZnF_BED_domain_contain"/>
</dbReference>
<evidence type="ECO:0000256" key="1">
    <source>
        <dbReference type="ARBA" id="ARBA00004123"/>
    </source>
</evidence>
<evidence type="ECO:0000256" key="5">
    <source>
        <dbReference type="ARBA" id="ARBA00023242"/>
    </source>
</evidence>
<evidence type="ECO:0008006" key="8">
    <source>
        <dbReference type="Google" id="ProtNLM"/>
    </source>
</evidence>
<dbReference type="SUPFAM" id="SSF53098">
    <property type="entry name" value="Ribonuclease H-like"/>
    <property type="match status" value="1"/>
</dbReference>
<evidence type="ECO:0000256" key="4">
    <source>
        <dbReference type="ARBA" id="ARBA00022833"/>
    </source>
</evidence>
<dbReference type="GO" id="GO:0005634">
    <property type="term" value="C:nucleus"/>
    <property type="evidence" value="ECO:0007669"/>
    <property type="project" value="UniProtKB-SubCell"/>
</dbReference>
<dbReference type="PANTHER" id="PTHR46481">
    <property type="entry name" value="ZINC FINGER BED DOMAIN-CONTAINING PROTEIN 4"/>
    <property type="match status" value="1"/>
</dbReference>
<evidence type="ECO:0000313" key="7">
    <source>
        <dbReference type="Proteomes" id="UP000663891"/>
    </source>
</evidence>
<keyword evidence="2" id="KW-0479">Metal-binding</keyword>
<keyword evidence="4" id="KW-0862">Zinc</keyword>
<dbReference type="EMBL" id="CAJNON010000004">
    <property type="protein sequence ID" value="CAF0744210.1"/>
    <property type="molecule type" value="Genomic_DNA"/>
</dbReference>
<evidence type="ECO:0000256" key="3">
    <source>
        <dbReference type="ARBA" id="ARBA00022771"/>
    </source>
</evidence>
<comment type="subcellular location">
    <subcellularLocation>
        <location evidence="1">Nucleus</location>
    </subcellularLocation>
</comment>
<protein>
    <recommendedName>
        <fullName evidence="8">Transposase</fullName>
    </recommendedName>
</protein>
<evidence type="ECO:0000256" key="2">
    <source>
        <dbReference type="ARBA" id="ARBA00022723"/>
    </source>
</evidence>
<evidence type="ECO:0000313" key="6">
    <source>
        <dbReference type="EMBL" id="CAF0744210.1"/>
    </source>
</evidence>